<name>A0A2P2N686_RHIMU</name>
<proteinExistence type="predicted"/>
<dbReference type="AlphaFoldDB" id="A0A2P2N686"/>
<evidence type="ECO:0000313" key="1">
    <source>
        <dbReference type="EMBL" id="MBX37973.1"/>
    </source>
</evidence>
<sequence length="42" mass="5026">MLLFAQGWEQFFAVRMGIFRIPVLFHDQRFPCLLTLWSLLSP</sequence>
<reference evidence="1" key="1">
    <citation type="submission" date="2018-02" db="EMBL/GenBank/DDBJ databases">
        <title>Rhizophora mucronata_Transcriptome.</title>
        <authorList>
            <person name="Meera S.P."/>
            <person name="Sreeshan A."/>
            <person name="Augustine A."/>
        </authorList>
    </citation>
    <scope>NUCLEOTIDE SEQUENCE</scope>
    <source>
        <tissue evidence="1">Leaf</tissue>
    </source>
</reference>
<organism evidence="1">
    <name type="scientific">Rhizophora mucronata</name>
    <name type="common">Asiatic mangrove</name>
    <dbReference type="NCBI Taxonomy" id="61149"/>
    <lineage>
        <taxon>Eukaryota</taxon>
        <taxon>Viridiplantae</taxon>
        <taxon>Streptophyta</taxon>
        <taxon>Embryophyta</taxon>
        <taxon>Tracheophyta</taxon>
        <taxon>Spermatophyta</taxon>
        <taxon>Magnoliopsida</taxon>
        <taxon>eudicotyledons</taxon>
        <taxon>Gunneridae</taxon>
        <taxon>Pentapetalae</taxon>
        <taxon>rosids</taxon>
        <taxon>fabids</taxon>
        <taxon>Malpighiales</taxon>
        <taxon>Rhizophoraceae</taxon>
        <taxon>Rhizophora</taxon>
    </lineage>
</organism>
<accession>A0A2P2N686</accession>
<protein>
    <submittedName>
        <fullName evidence="1">Uncharacterized protein</fullName>
    </submittedName>
</protein>
<dbReference type="EMBL" id="GGEC01057489">
    <property type="protein sequence ID" value="MBX37973.1"/>
    <property type="molecule type" value="Transcribed_RNA"/>
</dbReference>